<evidence type="ECO:0008006" key="4">
    <source>
        <dbReference type="Google" id="ProtNLM"/>
    </source>
</evidence>
<comment type="caution">
    <text evidence="2">The sequence shown here is derived from an EMBL/GenBank/DDBJ whole genome shotgun (WGS) entry which is preliminary data.</text>
</comment>
<dbReference type="RefSeq" id="WP_064782214.1">
    <property type="nucleotide sequence ID" value="NZ_JPVZ01000011.1"/>
</dbReference>
<feature type="chain" id="PRO_5032435221" description="Lipoprotein" evidence="1">
    <location>
        <begin position="23"/>
        <end position="189"/>
    </location>
</feature>
<dbReference type="AlphaFoldDB" id="A0A853KV58"/>
<sequence length="189" mass="20527">MIRNLIAIIAVSLVAACSAVRAPSDDGPLTFSQSDLDVVTNAVNKVCIDNMNDALAMTRAVRDLGGYDAQREMVRLDGKVVPLKHYRIDNDGRYLTAISFYGDGGACGASYAAGSLPNELIYRDLNIVMFDGTFKRTKAGYVDAPRYGVSHLEVVQGRSNFDMIMVMNADMWRSHQNATGAPDVAGIEK</sequence>
<proteinExistence type="predicted"/>
<keyword evidence="1" id="KW-0732">Signal</keyword>
<protein>
    <recommendedName>
        <fullName evidence="4">Lipoprotein</fullName>
    </recommendedName>
</protein>
<accession>A0A853KV58</accession>
<evidence type="ECO:0000256" key="1">
    <source>
        <dbReference type="SAM" id="SignalP"/>
    </source>
</evidence>
<gene>
    <name evidence="2" type="ORF">TH4_18535</name>
</gene>
<organism evidence="2 3">
    <name type="scientific">Thalassospira tepidiphila MCCC 1A03514</name>
    <dbReference type="NCBI Taxonomy" id="1177930"/>
    <lineage>
        <taxon>Bacteria</taxon>
        <taxon>Pseudomonadati</taxon>
        <taxon>Pseudomonadota</taxon>
        <taxon>Alphaproteobacteria</taxon>
        <taxon>Rhodospirillales</taxon>
        <taxon>Thalassospiraceae</taxon>
        <taxon>Thalassospira</taxon>
    </lineage>
</organism>
<evidence type="ECO:0000313" key="3">
    <source>
        <dbReference type="Proteomes" id="UP000094009"/>
    </source>
</evidence>
<dbReference type="EMBL" id="JPVZ01000011">
    <property type="protein sequence ID" value="OAZ08054.1"/>
    <property type="molecule type" value="Genomic_DNA"/>
</dbReference>
<dbReference type="PROSITE" id="PS51257">
    <property type="entry name" value="PROKAR_LIPOPROTEIN"/>
    <property type="match status" value="1"/>
</dbReference>
<evidence type="ECO:0000313" key="2">
    <source>
        <dbReference type="EMBL" id="OAZ08054.1"/>
    </source>
</evidence>
<reference evidence="2 3" key="1">
    <citation type="submission" date="2014-07" db="EMBL/GenBank/DDBJ databases">
        <title>Draft genome sequence of Thalassospira tepidiphila 1-1B.</title>
        <authorList>
            <person name="Lai Q."/>
            <person name="Shao Z."/>
        </authorList>
    </citation>
    <scope>NUCLEOTIDE SEQUENCE [LARGE SCALE GENOMIC DNA]</scope>
    <source>
        <strain evidence="2 3">MCCC 1A03514</strain>
    </source>
</reference>
<name>A0A853KV58_9PROT</name>
<feature type="signal peptide" evidence="1">
    <location>
        <begin position="1"/>
        <end position="22"/>
    </location>
</feature>
<dbReference type="Proteomes" id="UP000094009">
    <property type="component" value="Unassembled WGS sequence"/>
</dbReference>